<dbReference type="InterPro" id="IPR052553">
    <property type="entry name" value="CbiG_hydrolase"/>
</dbReference>
<dbReference type="PANTHER" id="PTHR37477">
    <property type="entry name" value="COBALT-PRECORRIN-5A HYDROLASE"/>
    <property type="match status" value="1"/>
</dbReference>
<dbReference type="EMBL" id="JAVRFI010000031">
    <property type="protein sequence ID" value="MDT0453503.1"/>
    <property type="molecule type" value="Genomic_DNA"/>
</dbReference>
<dbReference type="SUPFAM" id="SSF159664">
    <property type="entry name" value="CobE/GbiG C-terminal domain-like"/>
    <property type="match status" value="1"/>
</dbReference>
<dbReference type="RefSeq" id="WP_311615439.1">
    <property type="nucleotide sequence ID" value="NZ_JAVRFI010000031.1"/>
</dbReference>
<evidence type="ECO:0000259" key="1">
    <source>
        <dbReference type="Pfam" id="PF01890"/>
    </source>
</evidence>
<dbReference type="InterPro" id="IPR036518">
    <property type="entry name" value="CobE/GbiG_C_sf"/>
</dbReference>
<comment type="caution">
    <text evidence="2">The sequence shown here is derived from an EMBL/GenBank/DDBJ whole genome shotgun (WGS) entry which is preliminary data.</text>
</comment>
<dbReference type="InterPro" id="IPR002750">
    <property type="entry name" value="CobE/GbiG_C"/>
</dbReference>
<gene>
    <name evidence="2" type="ORF">RM609_31110</name>
</gene>
<dbReference type="Gene3D" id="3.30.420.180">
    <property type="entry name" value="CobE/GbiG C-terminal domain"/>
    <property type="match status" value="1"/>
</dbReference>
<protein>
    <submittedName>
        <fullName evidence="2">Cobalamin biosynthesis protein</fullName>
    </submittedName>
</protein>
<sequence>MTKVTPLHVGVGARRGVSPDEVMGLIERALAEAGADADAIAALATVDVKADEPGLRAAALRLGVPLTAYGADALAAQPVPHPSEAARRATGAPGVAEAAALLSAGSGGVLLVGKRKSARATCAIACTV</sequence>
<dbReference type="Pfam" id="PF01890">
    <property type="entry name" value="CbiG_C"/>
    <property type="match status" value="1"/>
</dbReference>
<name>A0ABU2SWX8_9ACTN</name>
<evidence type="ECO:0000313" key="2">
    <source>
        <dbReference type="EMBL" id="MDT0453503.1"/>
    </source>
</evidence>
<keyword evidence="3" id="KW-1185">Reference proteome</keyword>
<accession>A0ABU2SWX8</accession>
<reference evidence="2" key="1">
    <citation type="submission" date="2024-05" db="EMBL/GenBank/DDBJ databases">
        <title>30 novel species of actinomycetes from the DSMZ collection.</title>
        <authorList>
            <person name="Nouioui I."/>
        </authorList>
    </citation>
    <scope>NUCLEOTIDE SEQUENCE</scope>
    <source>
        <strain evidence="2">DSM 40473</strain>
    </source>
</reference>
<evidence type="ECO:0000313" key="3">
    <source>
        <dbReference type="Proteomes" id="UP001180531"/>
    </source>
</evidence>
<organism evidence="2 3">
    <name type="scientific">Streptomyces hesseae</name>
    <dbReference type="NCBI Taxonomy" id="3075519"/>
    <lineage>
        <taxon>Bacteria</taxon>
        <taxon>Bacillati</taxon>
        <taxon>Actinomycetota</taxon>
        <taxon>Actinomycetes</taxon>
        <taxon>Kitasatosporales</taxon>
        <taxon>Streptomycetaceae</taxon>
        <taxon>Streptomyces</taxon>
    </lineage>
</organism>
<feature type="domain" description="CobE/GbiG C-terminal" evidence="1">
    <location>
        <begin position="7"/>
        <end position="125"/>
    </location>
</feature>
<dbReference type="Proteomes" id="UP001180531">
    <property type="component" value="Unassembled WGS sequence"/>
</dbReference>
<dbReference type="PANTHER" id="PTHR37477:SF1">
    <property type="entry name" value="COBALT-PRECORRIN-5A HYDROLASE"/>
    <property type="match status" value="1"/>
</dbReference>
<proteinExistence type="predicted"/>